<gene>
    <name evidence="2" type="primary">LOC142173773</name>
</gene>
<keyword evidence="1" id="KW-1185">Reference proteome</keyword>
<reference evidence="1" key="1">
    <citation type="journal article" date="2014" name="Nat. Commun.">
        <title>The tobacco genome sequence and its comparison with those of tomato and potato.</title>
        <authorList>
            <person name="Sierro N."/>
            <person name="Battey J.N."/>
            <person name="Ouadi S."/>
            <person name="Bakaher N."/>
            <person name="Bovet L."/>
            <person name="Willig A."/>
            <person name="Goepfert S."/>
            <person name="Peitsch M.C."/>
            <person name="Ivanov N.V."/>
        </authorList>
    </citation>
    <scope>NUCLEOTIDE SEQUENCE [LARGE SCALE GENOMIC DNA]</scope>
</reference>
<evidence type="ECO:0000313" key="1">
    <source>
        <dbReference type="Proteomes" id="UP000790787"/>
    </source>
</evidence>
<dbReference type="RefSeq" id="XP_075095523.1">
    <property type="nucleotide sequence ID" value="XM_075239422.1"/>
</dbReference>
<reference evidence="2" key="2">
    <citation type="submission" date="2025-08" db="UniProtKB">
        <authorList>
            <consortium name="RefSeq"/>
        </authorList>
    </citation>
    <scope>IDENTIFICATION</scope>
    <source>
        <tissue evidence="2">Leaf</tissue>
    </source>
</reference>
<evidence type="ECO:0000313" key="2">
    <source>
        <dbReference type="RefSeq" id="XP_075095523.1"/>
    </source>
</evidence>
<sequence>MGTTAQTLDSLALSISTDNPTVHATSIMSGVVDSSHPYYLHPLDYSGMNLVSTVFDGRSYSGWRRAVIIALSTKNKLVLIDRTLTIPQADSGLQKTRARCNDIVLSWLLNSLSKEIAESVLYSQSAKDLWSDLEDRLRQTNGVTLFQL</sequence>
<dbReference type="Proteomes" id="UP000790787">
    <property type="component" value="Chromosome 19"/>
</dbReference>
<protein>
    <submittedName>
        <fullName evidence="2">Uncharacterized protein LOC142173773</fullName>
    </submittedName>
</protein>
<proteinExistence type="predicted"/>
<accession>A0AC58TE84</accession>
<name>A0AC58TE84_TOBAC</name>
<organism evidence="1 2">
    <name type="scientific">Nicotiana tabacum</name>
    <name type="common">Common tobacco</name>
    <dbReference type="NCBI Taxonomy" id="4097"/>
    <lineage>
        <taxon>Eukaryota</taxon>
        <taxon>Viridiplantae</taxon>
        <taxon>Streptophyta</taxon>
        <taxon>Embryophyta</taxon>
        <taxon>Tracheophyta</taxon>
        <taxon>Spermatophyta</taxon>
        <taxon>Magnoliopsida</taxon>
        <taxon>eudicotyledons</taxon>
        <taxon>Gunneridae</taxon>
        <taxon>Pentapetalae</taxon>
        <taxon>asterids</taxon>
        <taxon>lamiids</taxon>
        <taxon>Solanales</taxon>
        <taxon>Solanaceae</taxon>
        <taxon>Nicotianoideae</taxon>
        <taxon>Nicotianeae</taxon>
        <taxon>Nicotiana</taxon>
    </lineage>
</organism>